<evidence type="ECO:0008006" key="5">
    <source>
        <dbReference type="Google" id="ProtNLM"/>
    </source>
</evidence>
<dbReference type="EMBL" id="MNCJ02000326">
    <property type="protein sequence ID" value="KAF5780807.1"/>
    <property type="molecule type" value="Genomic_DNA"/>
</dbReference>
<reference evidence="2" key="3">
    <citation type="submission" date="2020-06" db="EMBL/GenBank/DDBJ databases">
        <title>Helianthus annuus Genome sequencing and assembly Release 2.</title>
        <authorList>
            <person name="Gouzy J."/>
            <person name="Langlade N."/>
            <person name="Munos S."/>
        </authorList>
    </citation>
    <scope>NUCLEOTIDE SEQUENCE</scope>
    <source>
        <tissue evidence="2">Leaves</tissue>
    </source>
</reference>
<reference evidence="3" key="2">
    <citation type="submission" date="2017-02" db="EMBL/GenBank/DDBJ databases">
        <title>Sunflower complete genome.</title>
        <authorList>
            <person name="Langlade N."/>
            <person name="Munos S."/>
        </authorList>
    </citation>
    <scope>NUCLEOTIDE SEQUENCE [LARGE SCALE GENOMIC DNA]</scope>
    <source>
        <tissue evidence="3">Leaves</tissue>
    </source>
</reference>
<evidence type="ECO:0000313" key="3">
    <source>
        <dbReference type="EMBL" id="OTG07486.1"/>
    </source>
</evidence>
<proteinExistence type="predicted"/>
<feature type="transmembrane region" description="Helical" evidence="1">
    <location>
        <begin position="12"/>
        <end position="31"/>
    </location>
</feature>
<sequence length="56" mass="6252">MSPGDNNGTKLLPLLYLIGAGILCTAAINKWRAVKKSELRHQQHRRLLEEPSKAVD</sequence>
<evidence type="ECO:0000313" key="4">
    <source>
        <dbReference type="Proteomes" id="UP000215914"/>
    </source>
</evidence>
<protein>
    <recommendedName>
        <fullName evidence="5">Transmembrane protein</fullName>
    </recommendedName>
</protein>
<dbReference type="Gramene" id="mRNA:HanXRQr2_Chr11g0476171">
    <property type="protein sequence ID" value="mRNA:HanXRQr2_Chr11g0476171"/>
    <property type="gene ID" value="HanXRQr2_Chr11g0476171"/>
</dbReference>
<keyword evidence="4" id="KW-1185">Reference proteome</keyword>
<dbReference type="EMBL" id="CM007900">
    <property type="protein sequence ID" value="OTG07486.1"/>
    <property type="molecule type" value="Genomic_DNA"/>
</dbReference>
<dbReference type="InParanoid" id="A0A251TAB4"/>
<dbReference type="Proteomes" id="UP000215914">
    <property type="component" value="Chromosome 11"/>
</dbReference>
<name>A0A251TAB4_HELAN</name>
<evidence type="ECO:0000256" key="1">
    <source>
        <dbReference type="SAM" id="Phobius"/>
    </source>
</evidence>
<organism evidence="3 4">
    <name type="scientific">Helianthus annuus</name>
    <name type="common">Common sunflower</name>
    <dbReference type="NCBI Taxonomy" id="4232"/>
    <lineage>
        <taxon>Eukaryota</taxon>
        <taxon>Viridiplantae</taxon>
        <taxon>Streptophyta</taxon>
        <taxon>Embryophyta</taxon>
        <taxon>Tracheophyta</taxon>
        <taxon>Spermatophyta</taxon>
        <taxon>Magnoliopsida</taxon>
        <taxon>eudicotyledons</taxon>
        <taxon>Gunneridae</taxon>
        <taxon>Pentapetalae</taxon>
        <taxon>asterids</taxon>
        <taxon>campanulids</taxon>
        <taxon>Asterales</taxon>
        <taxon>Asteraceae</taxon>
        <taxon>Asteroideae</taxon>
        <taxon>Heliantheae alliance</taxon>
        <taxon>Heliantheae</taxon>
        <taxon>Helianthus</taxon>
    </lineage>
</organism>
<keyword evidence="1" id="KW-1133">Transmembrane helix</keyword>
<evidence type="ECO:0000313" key="2">
    <source>
        <dbReference type="EMBL" id="KAF5780807.1"/>
    </source>
</evidence>
<gene>
    <name evidence="3" type="ORF">HannXRQ_Chr11g0330991</name>
    <name evidence="2" type="ORF">HanXRQr2_Chr11g0476171</name>
</gene>
<keyword evidence="1" id="KW-0812">Transmembrane</keyword>
<accession>A0A251TAB4</accession>
<keyword evidence="1" id="KW-0472">Membrane</keyword>
<dbReference type="AlphaFoldDB" id="A0A251TAB4"/>
<reference evidence="2 4" key="1">
    <citation type="journal article" date="2017" name="Nature">
        <title>The sunflower genome provides insights into oil metabolism, flowering and Asterid evolution.</title>
        <authorList>
            <person name="Badouin H."/>
            <person name="Gouzy J."/>
            <person name="Grassa C.J."/>
            <person name="Murat F."/>
            <person name="Staton S.E."/>
            <person name="Cottret L."/>
            <person name="Lelandais-Briere C."/>
            <person name="Owens G.L."/>
            <person name="Carrere S."/>
            <person name="Mayjonade B."/>
            <person name="Legrand L."/>
            <person name="Gill N."/>
            <person name="Kane N.C."/>
            <person name="Bowers J.E."/>
            <person name="Hubner S."/>
            <person name="Bellec A."/>
            <person name="Berard A."/>
            <person name="Berges H."/>
            <person name="Blanchet N."/>
            <person name="Boniface M.C."/>
            <person name="Brunel D."/>
            <person name="Catrice O."/>
            <person name="Chaidir N."/>
            <person name="Claudel C."/>
            <person name="Donnadieu C."/>
            <person name="Faraut T."/>
            <person name="Fievet G."/>
            <person name="Helmstetter N."/>
            <person name="King M."/>
            <person name="Knapp S.J."/>
            <person name="Lai Z."/>
            <person name="Le Paslier M.C."/>
            <person name="Lippi Y."/>
            <person name="Lorenzon L."/>
            <person name="Mandel J.R."/>
            <person name="Marage G."/>
            <person name="Marchand G."/>
            <person name="Marquand E."/>
            <person name="Bret-Mestries E."/>
            <person name="Morien E."/>
            <person name="Nambeesan S."/>
            <person name="Nguyen T."/>
            <person name="Pegot-Espagnet P."/>
            <person name="Pouilly N."/>
            <person name="Raftis F."/>
            <person name="Sallet E."/>
            <person name="Schiex T."/>
            <person name="Thomas J."/>
            <person name="Vandecasteele C."/>
            <person name="Vares D."/>
            <person name="Vear F."/>
            <person name="Vautrin S."/>
            <person name="Crespi M."/>
            <person name="Mangin B."/>
            <person name="Burke J.M."/>
            <person name="Salse J."/>
            <person name="Munos S."/>
            <person name="Vincourt P."/>
            <person name="Rieseberg L.H."/>
            <person name="Langlade N.B."/>
        </authorList>
    </citation>
    <scope>NUCLEOTIDE SEQUENCE [LARGE SCALE GENOMIC DNA]</scope>
    <source>
        <strain evidence="4">cv. SF193</strain>
        <tissue evidence="2">Leaves</tissue>
    </source>
</reference>